<dbReference type="Proteomes" id="UP000499080">
    <property type="component" value="Unassembled WGS sequence"/>
</dbReference>
<keyword evidence="2" id="KW-1185">Reference proteome</keyword>
<proteinExistence type="predicted"/>
<evidence type="ECO:0000313" key="2">
    <source>
        <dbReference type="Proteomes" id="UP000499080"/>
    </source>
</evidence>
<dbReference type="AlphaFoldDB" id="A0A4Y2PYH1"/>
<accession>A0A4Y2PYH1</accession>
<protein>
    <submittedName>
        <fullName evidence="1">Uncharacterized protein</fullName>
    </submittedName>
</protein>
<sequence length="108" mass="12664">MSVERSSIRCYLKSVFAARYNFLFRRPPRSNANHTNLSKTSGEYLSVSRERKRLRQLFPGAWHEGEEKWGIEYESEKISSREQGMLRELKSKHLHWDKPRIAGAALPS</sequence>
<evidence type="ECO:0000313" key="1">
    <source>
        <dbReference type="EMBL" id="GBN56955.1"/>
    </source>
</evidence>
<gene>
    <name evidence="1" type="ORF">AVEN_39995_1</name>
</gene>
<organism evidence="1 2">
    <name type="scientific">Araneus ventricosus</name>
    <name type="common">Orbweaver spider</name>
    <name type="synonym">Epeira ventricosa</name>
    <dbReference type="NCBI Taxonomy" id="182803"/>
    <lineage>
        <taxon>Eukaryota</taxon>
        <taxon>Metazoa</taxon>
        <taxon>Ecdysozoa</taxon>
        <taxon>Arthropoda</taxon>
        <taxon>Chelicerata</taxon>
        <taxon>Arachnida</taxon>
        <taxon>Araneae</taxon>
        <taxon>Araneomorphae</taxon>
        <taxon>Entelegynae</taxon>
        <taxon>Araneoidea</taxon>
        <taxon>Araneidae</taxon>
        <taxon>Araneus</taxon>
    </lineage>
</organism>
<dbReference type="EMBL" id="BGPR01012633">
    <property type="protein sequence ID" value="GBN56955.1"/>
    <property type="molecule type" value="Genomic_DNA"/>
</dbReference>
<comment type="caution">
    <text evidence="1">The sequence shown here is derived from an EMBL/GenBank/DDBJ whole genome shotgun (WGS) entry which is preliminary data.</text>
</comment>
<name>A0A4Y2PYH1_ARAVE</name>
<reference evidence="1 2" key="1">
    <citation type="journal article" date="2019" name="Sci. Rep.">
        <title>Orb-weaving spider Araneus ventricosus genome elucidates the spidroin gene catalogue.</title>
        <authorList>
            <person name="Kono N."/>
            <person name="Nakamura H."/>
            <person name="Ohtoshi R."/>
            <person name="Moran D.A.P."/>
            <person name="Shinohara A."/>
            <person name="Yoshida Y."/>
            <person name="Fujiwara M."/>
            <person name="Mori M."/>
            <person name="Tomita M."/>
            <person name="Arakawa K."/>
        </authorList>
    </citation>
    <scope>NUCLEOTIDE SEQUENCE [LARGE SCALE GENOMIC DNA]</scope>
</reference>